<evidence type="ECO:0000259" key="1">
    <source>
        <dbReference type="Pfam" id="PF13439"/>
    </source>
</evidence>
<organism evidence="2 3">
    <name type="scientific">Gemmatimonas groenlandica</name>
    <dbReference type="NCBI Taxonomy" id="2732249"/>
    <lineage>
        <taxon>Bacteria</taxon>
        <taxon>Pseudomonadati</taxon>
        <taxon>Gemmatimonadota</taxon>
        <taxon>Gemmatimonadia</taxon>
        <taxon>Gemmatimonadales</taxon>
        <taxon>Gemmatimonadaceae</taxon>
        <taxon>Gemmatimonas</taxon>
    </lineage>
</organism>
<dbReference type="AlphaFoldDB" id="A0A6M4IID8"/>
<dbReference type="KEGG" id="ggr:HKW67_03030"/>
<reference evidence="2 3" key="1">
    <citation type="submission" date="2020-05" db="EMBL/GenBank/DDBJ databases">
        <title>Complete genome sequence of Gemmatimonas greenlandica TET16.</title>
        <authorList>
            <person name="Zeng Y."/>
        </authorList>
    </citation>
    <scope>NUCLEOTIDE SEQUENCE [LARGE SCALE GENOMIC DNA]</scope>
    <source>
        <strain evidence="2 3">TET16</strain>
    </source>
</reference>
<dbReference type="Gene3D" id="3.40.50.2000">
    <property type="entry name" value="Glycogen Phosphorylase B"/>
    <property type="match status" value="2"/>
</dbReference>
<dbReference type="EMBL" id="CP053085">
    <property type="protein sequence ID" value="QJR34563.1"/>
    <property type="molecule type" value="Genomic_DNA"/>
</dbReference>
<dbReference type="Pfam" id="PF13439">
    <property type="entry name" value="Glyco_transf_4"/>
    <property type="match status" value="1"/>
</dbReference>
<name>A0A6M4IID8_9BACT</name>
<accession>A0A6M4IID8</accession>
<proteinExistence type="predicted"/>
<keyword evidence="3" id="KW-1185">Reference proteome</keyword>
<dbReference type="SUPFAM" id="SSF53756">
    <property type="entry name" value="UDP-Glycosyltransferase/glycogen phosphorylase"/>
    <property type="match status" value="1"/>
</dbReference>
<dbReference type="Proteomes" id="UP000500938">
    <property type="component" value="Chromosome"/>
</dbReference>
<protein>
    <submittedName>
        <fullName evidence="2">Glycosyltransferase family 1 protein</fullName>
    </submittedName>
</protein>
<dbReference type="InterPro" id="IPR028098">
    <property type="entry name" value="Glyco_trans_4-like_N"/>
</dbReference>
<evidence type="ECO:0000313" key="3">
    <source>
        <dbReference type="Proteomes" id="UP000500938"/>
    </source>
</evidence>
<dbReference type="GO" id="GO:0016757">
    <property type="term" value="F:glycosyltransferase activity"/>
    <property type="evidence" value="ECO:0007669"/>
    <property type="project" value="UniProtKB-ARBA"/>
</dbReference>
<keyword evidence="2" id="KW-0808">Transferase</keyword>
<gene>
    <name evidence="2" type="ORF">HKW67_03030</name>
</gene>
<dbReference type="Pfam" id="PF13692">
    <property type="entry name" value="Glyco_trans_1_4"/>
    <property type="match status" value="1"/>
</dbReference>
<dbReference type="PANTHER" id="PTHR45947:SF3">
    <property type="entry name" value="SULFOQUINOVOSYL TRANSFERASE SQD2"/>
    <property type="match status" value="1"/>
</dbReference>
<feature type="domain" description="Glycosyltransferase subfamily 4-like N-terminal" evidence="1">
    <location>
        <begin position="28"/>
        <end position="192"/>
    </location>
</feature>
<dbReference type="PANTHER" id="PTHR45947">
    <property type="entry name" value="SULFOQUINOVOSYL TRANSFERASE SQD2"/>
    <property type="match status" value="1"/>
</dbReference>
<evidence type="ECO:0000313" key="2">
    <source>
        <dbReference type="EMBL" id="QJR34563.1"/>
    </source>
</evidence>
<dbReference type="InterPro" id="IPR050194">
    <property type="entry name" value="Glycosyltransferase_grp1"/>
</dbReference>
<dbReference type="CDD" id="cd03814">
    <property type="entry name" value="GT4-like"/>
    <property type="match status" value="1"/>
</dbReference>
<sequence length="393" mass="42920">MMPTDTGASVRADGLRLALFTDTYAPQVNGVARTLERLVAALEARGGVVRVFAPFDPEGQEHDAVERFGSRAFWAYPELRLSWPSSTRVEQALAAFAPTLVHAATEFGVGLAGRRAAHALGIPFVSSYHTSFVAYAEHYRLGLLARPGWHFMRWFHNGGLRTYCPSQSIVDEVNSHGFERTAVWSRGVDGERFAPRHRSSALRERLVQTNDTLVLSYVGRLAAEKGLDVALDALERVERARPGRVRWLVVGDGPYEAEVRRRAPQGTVMTGKLQGTALSEAYASGDVFLFPSTTDTFGNVMLEAMASGLPVVGADVGPTREQLQSGGGWLVPPGDAAAFARAIVALVDDRALVRDAARRASTFAASKSWDVVWDALLRDYLQLHRVHAPPSLR</sequence>